<dbReference type="GO" id="GO:0003700">
    <property type="term" value="F:DNA-binding transcription factor activity"/>
    <property type="evidence" value="ECO:0007669"/>
    <property type="project" value="InterPro"/>
</dbReference>
<name>A0A1E3RSH9_MYCFV</name>
<dbReference type="Gene3D" id="3.40.50.280">
    <property type="entry name" value="Cobalamin-binding domain"/>
    <property type="match status" value="1"/>
</dbReference>
<dbReference type="GO" id="GO:0003677">
    <property type="term" value="F:DNA binding"/>
    <property type="evidence" value="ECO:0007669"/>
    <property type="project" value="UniProtKB-KW"/>
</dbReference>
<dbReference type="SUPFAM" id="SSF46955">
    <property type="entry name" value="Putative DNA-binding domain"/>
    <property type="match status" value="1"/>
</dbReference>
<dbReference type="Pfam" id="PF13411">
    <property type="entry name" value="MerR_1"/>
    <property type="match status" value="1"/>
</dbReference>
<dbReference type="STRING" id="1776.BHQ18_01180"/>
<keyword evidence="1" id="KW-0805">Transcription regulation</keyword>
<feature type="domain" description="HTH merR-type" evidence="4">
    <location>
        <begin position="8"/>
        <end position="65"/>
    </location>
</feature>
<dbReference type="InterPro" id="IPR036594">
    <property type="entry name" value="Meth_synthase_dom"/>
</dbReference>
<dbReference type="InterPro" id="IPR047057">
    <property type="entry name" value="MerR_fam"/>
</dbReference>
<organism evidence="5 6">
    <name type="scientific">Mycolicibacterium flavescens</name>
    <name type="common">Mycobacterium flavescens</name>
    <dbReference type="NCBI Taxonomy" id="1776"/>
    <lineage>
        <taxon>Bacteria</taxon>
        <taxon>Bacillati</taxon>
        <taxon>Actinomycetota</taxon>
        <taxon>Actinomycetes</taxon>
        <taxon>Mycobacteriales</taxon>
        <taxon>Mycobacteriaceae</taxon>
        <taxon>Mycolicibacterium</taxon>
    </lineage>
</organism>
<protein>
    <submittedName>
        <fullName evidence="5">Transcriptional regulator</fullName>
    </submittedName>
</protein>
<dbReference type="Gene3D" id="1.10.1240.10">
    <property type="entry name" value="Methionine synthase domain"/>
    <property type="match status" value="1"/>
</dbReference>
<evidence type="ECO:0000256" key="1">
    <source>
        <dbReference type="ARBA" id="ARBA00023015"/>
    </source>
</evidence>
<dbReference type="Proteomes" id="UP000094053">
    <property type="component" value="Unassembled WGS sequence"/>
</dbReference>
<evidence type="ECO:0000256" key="3">
    <source>
        <dbReference type="ARBA" id="ARBA00023163"/>
    </source>
</evidence>
<dbReference type="AlphaFoldDB" id="A0A1E3RSH9"/>
<dbReference type="PANTHER" id="PTHR30204">
    <property type="entry name" value="REDOX-CYCLING DRUG-SENSING TRANSCRIPTIONAL ACTIVATOR SOXR"/>
    <property type="match status" value="1"/>
</dbReference>
<dbReference type="GO" id="GO:0046872">
    <property type="term" value="F:metal ion binding"/>
    <property type="evidence" value="ECO:0007669"/>
    <property type="project" value="InterPro"/>
</dbReference>
<dbReference type="PROSITE" id="PS50937">
    <property type="entry name" value="HTH_MERR_2"/>
    <property type="match status" value="1"/>
</dbReference>
<keyword evidence="6" id="KW-1185">Reference proteome</keyword>
<evidence type="ECO:0000313" key="6">
    <source>
        <dbReference type="Proteomes" id="UP000094053"/>
    </source>
</evidence>
<comment type="caution">
    <text evidence="5">The sequence shown here is derived from an EMBL/GenBank/DDBJ whole genome shotgun (WGS) entry which is preliminary data.</text>
</comment>
<keyword evidence="2" id="KW-0238">DNA-binding</keyword>
<dbReference type="GO" id="GO:0031419">
    <property type="term" value="F:cobalamin binding"/>
    <property type="evidence" value="ECO:0007669"/>
    <property type="project" value="InterPro"/>
</dbReference>
<dbReference type="SUPFAM" id="SSF52242">
    <property type="entry name" value="Cobalamin (vitamin B12)-binding domain"/>
    <property type="match status" value="1"/>
</dbReference>
<dbReference type="RefSeq" id="WP_069411733.1">
    <property type="nucleotide sequence ID" value="NZ_JACKUL010000020.1"/>
</dbReference>
<sequence length="278" mass="29630">MSDADQPMYTVRVVAERVGVPTATLRSWSQRYGVGPSHHVPGRHRLYSENDVTVVQRMHALIRDGASPRSAAQMAAESIAPPRGDVEALLSAAFELDLPTLGRLLESHLRHFGVLDTWELVVRPAFAAIVSRQQDEGGCIDVEHALSWAVSRALQRVPLAPSGTTTSIVLACAAGETHVLALEALRAALGERGHGALMLGADVPAWALIDAIGRITVPVTAMLWSHSADTADMDTVRAVSAQAEVVLAGPGWVHVPDVAPGVHVGSLAEALRRWEVSE</sequence>
<dbReference type="PANTHER" id="PTHR30204:SF67">
    <property type="entry name" value="HTH-TYPE TRANSCRIPTIONAL REGULATOR MLRA-RELATED"/>
    <property type="match status" value="1"/>
</dbReference>
<dbReference type="InterPro" id="IPR000551">
    <property type="entry name" value="MerR-type_HTH_dom"/>
</dbReference>
<gene>
    <name evidence="5" type="ORF">BHQ18_01180</name>
</gene>
<dbReference type="InterPro" id="IPR036724">
    <property type="entry name" value="Cobalamin-bd_sf"/>
</dbReference>
<keyword evidence="3" id="KW-0804">Transcription</keyword>
<dbReference type="EMBL" id="MIHA01000001">
    <property type="protein sequence ID" value="ODQ92382.1"/>
    <property type="molecule type" value="Genomic_DNA"/>
</dbReference>
<evidence type="ECO:0000259" key="4">
    <source>
        <dbReference type="PROSITE" id="PS50937"/>
    </source>
</evidence>
<dbReference type="InterPro" id="IPR009061">
    <property type="entry name" value="DNA-bd_dom_put_sf"/>
</dbReference>
<dbReference type="OrthoDB" id="9800334at2"/>
<dbReference type="SMART" id="SM00422">
    <property type="entry name" value="HTH_MERR"/>
    <property type="match status" value="1"/>
</dbReference>
<evidence type="ECO:0000256" key="2">
    <source>
        <dbReference type="ARBA" id="ARBA00023125"/>
    </source>
</evidence>
<proteinExistence type="predicted"/>
<dbReference type="Gene3D" id="1.10.1660.10">
    <property type="match status" value="1"/>
</dbReference>
<reference evidence="6" key="1">
    <citation type="submission" date="2016-09" db="EMBL/GenBank/DDBJ databases">
        <authorList>
            <person name="Greninger A.L."/>
            <person name="Jerome K.R."/>
            <person name="Mcnair B."/>
            <person name="Wallis C."/>
            <person name="Fang F."/>
        </authorList>
    </citation>
    <scope>NUCLEOTIDE SEQUENCE [LARGE SCALE GENOMIC DNA]</scope>
    <source>
        <strain evidence="6">M6</strain>
    </source>
</reference>
<evidence type="ECO:0000313" key="5">
    <source>
        <dbReference type="EMBL" id="ODQ92382.1"/>
    </source>
</evidence>
<accession>A0A1E3RSH9</accession>